<accession>A0A2V3U971</accession>
<dbReference type="OrthoDB" id="9800421at2"/>
<organism evidence="1 2">
    <name type="scientific">Chelatococcus asaccharovorans</name>
    <dbReference type="NCBI Taxonomy" id="28210"/>
    <lineage>
        <taxon>Bacteria</taxon>
        <taxon>Pseudomonadati</taxon>
        <taxon>Pseudomonadota</taxon>
        <taxon>Alphaproteobacteria</taxon>
        <taxon>Hyphomicrobiales</taxon>
        <taxon>Chelatococcaceae</taxon>
        <taxon>Chelatococcus</taxon>
    </lineage>
</organism>
<dbReference type="EMBL" id="QJJK01000004">
    <property type="protein sequence ID" value="PXW60355.1"/>
    <property type="molecule type" value="Genomic_DNA"/>
</dbReference>
<reference evidence="1 2" key="1">
    <citation type="submission" date="2018-05" db="EMBL/GenBank/DDBJ databases">
        <title>Genomic Encyclopedia of Type Strains, Phase IV (KMG-IV): sequencing the most valuable type-strain genomes for metagenomic binning, comparative biology and taxonomic classification.</title>
        <authorList>
            <person name="Goeker M."/>
        </authorList>
    </citation>
    <scope>NUCLEOTIDE SEQUENCE [LARGE SCALE GENOMIC DNA]</scope>
    <source>
        <strain evidence="1 2">DSM 6462</strain>
    </source>
</reference>
<dbReference type="Pfam" id="PF06073">
    <property type="entry name" value="DUF934"/>
    <property type="match status" value="1"/>
</dbReference>
<proteinExistence type="predicted"/>
<dbReference type="PIRSF" id="PIRSF030820">
    <property type="entry name" value="UCP030820"/>
    <property type="match status" value="1"/>
</dbReference>
<dbReference type="RefSeq" id="WP_110374745.1">
    <property type="nucleotide sequence ID" value="NZ_JAHBRY010000001.1"/>
</dbReference>
<sequence length="173" mass="18834">MPLFKNGAFVDDPWQTLADDVAVPADRAVIVSKARYLAERDDLSGRNAPLGLLLQPGEELEAVEADIPRFAVIALAFPKFNDGRSYSVARLLRERHGFAGELRATGNILRDQVNFLHRCGFDALEVTHTGTIAALEKGAITFVHRHYQPAAIDAAEVAPPAGRPRLRVTPGEA</sequence>
<keyword evidence="2" id="KW-1185">Reference proteome</keyword>
<protein>
    <submittedName>
        <fullName evidence="1">Uncharacterized protein (DUF934 family)</fullName>
    </submittedName>
</protein>
<evidence type="ECO:0000313" key="1">
    <source>
        <dbReference type="EMBL" id="PXW60355.1"/>
    </source>
</evidence>
<name>A0A2V3U971_9HYPH</name>
<evidence type="ECO:0000313" key="2">
    <source>
        <dbReference type="Proteomes" id="UP000248021"/>
    </source>
</evidence>
<comment type="caution">
    <text evidence="1">The sequence shown here is derived from an EMBL/GenBank/DDBJ whole genome shotgun (WGS) entry which is preliminary data.</text>
</comment>
<dbReference type="Proteomes" id="UP000248021">
    <property type="component" value="Unassembled WGS sequence"/>
</dbReference>
<gene>
    <name evidence="1" type="ORF">C7450_104410</name>
</gene>
<dbReference type="InterPro" id="IPR008318">
    <property type="entry name" value="UCP030820"/>
</dbReference>
<dbReference type="AlphaFoldDB" id="A0A2V3U971"/>